<organism evidence="6 7">
    <name type="scientific">Theileria equi strain WA</name>
    <dbReference type="NCBI Taxonomy" id="1537102"/>
    <lineage>
        <taxon>Eukaryota</taxon>
        <taxon>Sar</taxon>
        <taxon>Alveolata</taxon>
        <taxon>Apicomplexa</taxon>
        <taxon>Aconoidasida</taxon>
        <taxon>Piroplasmida</taxon>
        <taxon>Theileriidae</taxon>
        <taxon>Theileria</taxon>
    </lineage>
</organism>
<dbReference type="GeneID" id="15805104"/>
<dbReference type="PANTHER" id="PTHR20661">
    <property type="entry name" value="PHOSPHATIDYLINOSITOL-GLYCAN BIOSYNTHESIS CLASS W PROTEIN"/>
    <property type="match status" value="1"/>
</dbReference>
<dbReference type="InterPro" id="IPR036412">
    <property type="entry name" value="HAD-like_sf"/>
</dbReference>
<evidence type="ECO:0000313" key="6">
    <source>
        <dbReference type="EMBL" id="EKX72428.1"/>
    </source>
</evidence>
<dbReference type="RefSeq" id="XP_004831880.1">
    <property type="nucleotide sequence ID" value="XM_004831823.1"/>
</dbReference>
<feature type="transmembrane region" description="Helical" evidence="5">
    <location>
        <begin position="28"/>
        <end position="48"/>
    </location>
</feature>
<evidence type="ECO:0000256" key="1">
    <source>
        <dbReference type="ARBA" id="ARBA00004141"/>
    </source>
</evidence>
<proteinExistence type="predicted"/>
<keyword evidence="6" id="KW-0378">Hydrolase</keyword>
<dbReference type="InterPro" id="IPR023214">
    <property type="entry name" value="HAD_sf"/>
</dbReference>
<keyword evidence="4 5" id="KW-0472">Membrane</keyword>
<dbReference type="KEGG" id="beq:BEWA_048950"/>
<comment type="subcellular location">
    <subcellularLocation>
        <location evidence="1">Membrane</location>
        <topology evidence="1">Multi-pass membrane protein</topology>
    </subcellularLocation>
</comment>
<feature type="transmembrane region" description="Helical" evidence="5">
    <location>
        <begin position="160"/>
        <end position="181"/>
    </location>
</feature>
<dbReference type="PANTHER" id="PTHR20661:SF0">
    <property type="entry name" value="PHOSPHATIDYLINOSITOL-GLYCAN BIOSYNTHESIS CLASS W PROTEIN"/>
    <property type="match status" value="1"/>
</dbReference>
<evidence type="ECO:0000256" key="4">
    <source>
        <dbReference type="ARBA" id="ARBA00023136"/>
    </source>
</evidence>
<dbReference type="EMBL" id="ACOU01000007">
    <property type="protein sequence ID" value="EKX72428.1"/>
    <property type="molecule type" value="Genomic_DNA"/>
</dbReference>
<gene>
    <name evidence="6" type="ORF">BEWA_048950</name>
</gene>
<sequence>MDIGSGFFIAHTGATVALSKGPKSNSKILLSNLVVFTLGIVRWIATMYVDYNVDVEEYGIHWNFFITVAISRMACELCAKYFSSAILAFLPFLLSISYEAILVKFNAIETFAKIPRTDIWSANKEGLVSIPNALVSSLVIYNLTKLVAPIYRKGKVLKSSLVFIGAAIVNIVSLVVLDRFGFVSSRSLNNLRYLLYTLGVVYINMGLCLLFEYKFGGEFVLLSIESRLGTFRKGSLVYTFGKHSLVIFLIANLATGFVNIVMPPFLLPLVLFVPILLVYVYGCQWSSVIGDGKTEKKGELRNTESTSTIKANISQFLKPENPPVLFGIDMDGTFYTSNKEAWEKNTEAFAAVRRRGYVPFLCTAKPLGLAIKRLGGPEFVERTGYKGYPGVYKNGALVYDENGSVLSVHVFPKEFLQALHLFLVENGLTANVIFYNEDDAFSLAQDNEIIRTYPGKFIVPRFTTFEELLKKNIVMMKYASFELNVPEFRDGIDYVDKVDINGTHDLSPPGVTKASALSTLINHYGLSSKDCGFIGDDKNDVEAMELVGFSFAVGDAKDEVKRHAKWVMDKGHDEGAVSQALKLTYGL</sequence>
<comment type="caution">
    <text evidence="6">The sequence shown here is derived from an EMBL/GenBank/DDBJ whole genome shotgun (WGS) entry which is preliminary data.</text>
</comment>
<evidence type="ECO:0000256" key="3">
    <source>
        <dbReference type="ARBA" id="ARBA00022989"/>
    </source>
</evidence>
<protein>
    <submittedName>
        <fullName evidence="6">Haloacid dehalogenase-like hydrolase family member protein</fullName>
        <ecNumber evidence="6">3.1.3.23</ecNumber>
    </submittedName>
</protein>
<dbReference type="GO" id="GO:0005783">
    <property type="term" value="C:endoplasmic reticulum"/>
    <property type="evidence" value="ECO:0007669"/>
    <property type="project" value="TreeGrafter"/>
</dbReference>
<dbReference type="GO" id="GO:0006506">
    <property type="term" value="P:GPI anchor biosynthetic process"/>
    <property type="evidence" value="ECO:0007669"/>
    <property type="project" value="InterPro"/>
</dbReference>
<feature type="transmembrane region" description="Helical" evidence="5">
    <location>
        <begin position="236"/>
        <end position="254"/>
    </location>
</feature>
<evidence type="ECO:0000256" key="5">
    <source>
        <dbReference type="SAM" id="Phobius"/>
    </source>
</evidence>
<dbReference type="Pfam" id="PF06423">
    <property type="entry name" value="GWT1"/>
    <property type="match status" value="1"/>
</dbReference>
<dbReference type="GO" id="GO:0072659">
    <property type="term" value="P:protein localization to plasma membrane"/>
    <property type="evidence" value="ECO:0007669"/>
    <property type="project" value="TreeGrafter"/>
</dbReference>
<dbReference type="GO" id="GO:0032216">
    <property type="term" value="F:glucosaminyl-phosphatidylinositol O-acyltransferase activity"/>
    <property type="evidence" value="ECO:0007669"/>
    <property type="project" value="TreeGrafter"/>
</dbReference>
<dbReference type="Pfam" id="PF08282">
    <property type="entry name" value="Hydrolase_3"/>
    <property type="match status" value="1"/>
</dbReference>
<evidence type="ECO:0000313" key="7">
    <source>
        <dbReference type="Proteomes" id="UP000031512"/>
    </source>
</evidence>
<evidence type="ECO:0000256" key="2">
    <source>
        <dbReference type="ARBA" id="ARBA00022692"/>
    </source>
</evidence>
<keyword evidence="2 5" id="KW-0812">Transmembrane</keyword>
<keyword evidence="7" id="KW-1185">Reference proteome</keyword>
<dbReference type="Gene3D" id="3.40.50.1000">
    <property type="entry name" value="HAD superfamily/HAD-like"/>
    <property type="match status" value="1"/>
</dbReference>
<dbReference type="GO" id="GO:0050308">
    <property type="term" value="F:sugar-phosphatase activity"/>
    <property type="evidence" value="ECO:0007669"/>
    <property type="project" value="UniProtKB-EC"/>
</dbReference>
<feature type="transmembrane region" description="Helical" evidence="5">
    <location>
        <begin position="86"/>
        <end position="108"/>
    </location>
</feature>
<name>L1LB92_THEEQ</name>
<dbReference type="InterPro" id="IPR009447">
    <property type="entry name" value="PIGW/GWT1"/>
</dbReference>
<feature type="transmembrane region" description="Helical" evidence="5">
    <location>
        <begin position="193"/>
        <end position="215"/>
    </location>
</feature>
<dbReference type="Gene3D" id="3.30.1240.10">
    <property type="match status" value="1"/>
</dbReference>
<keyword evidence="3 5" id="KW-1133">Transmembrane helix</keyword>
<dbReference type="EC" id="3.1.3.23" evidence="6"/>
<dbReference type="GO" id="GO:0016020">
    <property type="term" value="C:membrane"/>
    <property type="evidence" value="ECO:0007669"/>
    <property type="project" value="UniProtKB-SubCell"/>
</dbReference>
<feature type="transmembrane region" description="Helical" evidence="5">
    <location>
        <begin position="260"/>
        <end position="281"/>
    </location>
</feature>
<dbReference type="eggNOG" id="KOG0411">
    <property type="taxonomic scope" value="Eukaryota"/>
</dbReference>
<dbReference type="SUPFAM" id="SSF56784">
    <property type="entry name" value="HAD-like"/>
    <property type="match status" value="1"/>
</dbReference>
<dbReference type="Proteomes" id="UP000031512">
    <property type="component" value="Unassembled WGS sequence"/>
</dbReference>
<accession>L1LB92</accession>
<reference evidence="6 7" key="1">
    <citation type="journal article" date="2012" name="BMC Genomics">
        <title>Comparative genomic analysis and phylogenetic position of Theileria equi.</title>
        <authorList>
            <person name="Kappmeyer L.S."/>
            <person name="Thiagarajan M."/>
            <person name="Herndon D.R."/>
            <person name="Ramsay J.D."/>
            <person name="Caler E."/>
            <person name="Djikeng A."/>
            <person name="Gillespie J.J."/>
            <person name="Lau A.O."/>
            <person name="Roalson E.H."/>
            <person name="Silva J.C."/>
            <person name="Silva M.G."/>
            <person name="Suarez C.E."/>
            <person name="Ueti M.W."/>
            <person name="Nene V.M."/>
            <person name="Mealey R.H."/>
            <person name="Knowles D.P."/>
            <person name="Brayton K.A."/>
        </authorList>
    </citation>
    <scope>NUCLEOTIDE SEQUENCE [LARGE SCALE GENOMIC DNA]</scope>
    <source>
        <strain evidence="6 7">WA</strain>
    </source>
</reference>
<dbReference type="OrthoDB" id="27226at2759"/>
<dbReference type="VEuPathDB" id="PiroplasmaDB:BEWA_048950"/>
<dbReference type="AlphaFoldDB" id="L1LB92"/>
<feature type="transmembrane region" description="Helical" evidence="5">
    <location>
        <begin position="128"/>
        <end position="148"/>
    </location>
</feature>